<accession>A0A653EEV2</accession>
<organism evidence="1">
    <name type="scientific">Mycobacterium riyadhense</name>
    <dbReference type="NCBI Taxonomy" id="486698"/>
    <lineage>
        <taxon>Bacteria</taxon>
        <taxon>Bacillati</taxon>
        <taxon>Actinomycetota</taxon>
        <taxon>Actinomycetes</taxon>
        <taxon>Mycobacteriales</taxon>
        <taxon>Mycobacteriaceae</taxon>
        <taxon>Mycobacterium</taxon>
    </lineage>
</organism>
<proteinExistence type="predicted"/>
<sequence length="125" mass="13754">MLAAAATDIADRVTVAVGRPLSDLPATAVLVRPDGYVAWASSSPALDAGAKKRGLCPPFVLPKCPPGLPSWWTALPRRVRQPDVRPVFWCRCPVVEEEIPVNHEVLFQEVETVYTYPVYEVDTII</sequence>
<dbReference type="AlphaFoldDB" id="A0A653EEV2"/>
<protein>
    <submittedName>
        <fullName evidence="1">Uncharacterized protein</fullName>
    </submittedName>
</protein>
<dbReference type="Gene3D" id="3.40.30.120">
    <property type="match status" value="1"/>
</dbReference>
<name>A0A653EEV2_9MYCO</name>
<gene>
    <name evidence="1" type="ORF">BIN_B_00609</name>
</gene>
<evidence type="ECO:0000313" key="1">
    <source>
        <dbReference type="EMBL" id="VTO95131.1"/>
    </source>
</evidence>
<dbReference type="Pfam" id="PF21274">
    <property type="entry name" value="Rng_hyd_C"/>
    <property type="match status" value="1"/>
</dbReference>
<reference evidence="1" key="1">
    <citation type="submission" date="2019-05" db="EMBL/GenBank/DDBJ databases">
        <authorList>
            <person name="Naeem R."/>
            <person name="Antony C."/>
            <person name="Guan Q."/>
        </authorList>
    </citation>
    <scope>NUCLEOTIDE SEQUENCE</scope>
    <source>
        <strain evidence="1">2</strain>
    </source>
</reference>
<dbReference type="EMBL" id="LR589064">
    <property type="protein sequence ID" value="VTO95131.1"/>
    <property type="molecule type" value="Genomic_DNA"/>
</dbReference>